<feature type="compositionally biased region" description="Low complexity" evidence="1">
    <location>
        <begin position="40"/>
        <end position="55"/>
    </location>
</feature>
<name>A0A1G6VN99_9BRAD</name>
<feature type="chain" id="PRO_5011517505" evidence="2">
    <location>
        <begin position="22"/>
        <end position="68"/>
    </location>
</feature>
<feature type="compositionally biased region" description="Basic residues" evidence="1">
    <location>
        <begin position="57"/>
        <end position="68"/>
    </location>
</feature>
<feature type="signal peptide" evidence="2">
    <location>
        <begin position="1"/>
        <end position="21"/>
    </location>
</feature>
<evidence type="ECO:0000313" key="4">
    <source>
        <dbReference type="Proteomes" id="UP000199245"/>
    </source>
</evidence>
<evidence type="ECO:0000313" key="3">
    <source>
        <dbReference type="EMBL" id="SDD55004.1"/>
    </source>
</evidence>
<evidence type="ECO:0000256" key="1">
    <source>
        <dbReference type="SAM" id="MobiDB-lite"/>
    </source>
</evidence>
<reference evidence="3 4" key="1">
    <citation type="submission" date="2016-10" db="EMBL/GenBank/DDBJ databases">
        <authorList>
            <person name="de Groot N.N."/>
        </authorList>
    </citation>
    <scope>NUCLEOTIDE SEQUENCE [LARGE SCALE GENOMIC DNA]</scope>
    <source>
        <strain evidence="3 4">R5</strain>
    </source>
</reference>
<accession>A0A1G6VN99</accession>
<dbReference type="RefSeq" id="WP_092083171.1">
    <property type="nucleotide sequence ID" value="NZ_FMZW01000012.1"/>
</dbReference>
<protein>
    <submittedName>
        <fullName evidence="3">Uncharacterized protein</fullName>
    </submittedName>
</protein>
<gene>
    <name evidence="3" type="ORF">SAMN05216337_1012120</name>
</gene>
<dbReference type="EMBL" id="FMZW01000012">
    <property type="protein sequence ID" value="SDD55004.1"/>
    <property type="molecule type" value="Genomic_DNA"/>
</dbReference>
<sequence length="68" mass="7207">MKRSSIMLFTLVALAAGPVRAAPPTVTPSPGYDARLQEQRAAAAAASRAATPAHRSVAPRHHKRTRAH</sequence>
<dbReference type="AlphaFoldDB" id="A0A1G6VN99"/>
<organism evidence="3 4">
    <name type="scientific">Bradyrhizobium brasilense</name>
    <dbReference type="NCBI Taxonomy" id="1419277"/>
    <lineage>
        <taxon>Bacteria</taxon>
        <taxon>Pseudomonadati</taxon>
        <taxon>Pseudomonadota</taxon>
        <taxon>Alphaproteobacteria</taxon>
        <taxon>Hyphomicrobiales</taxon>
        <taxon>Nitrobacteraceae</taxon>
        <taxon>Bradyrhizobium</taxon>
    </lineage>
</organism>
<evidence type="ECO:0000256" key="2">
    <source>
        <dbReference type="SAM" id="SignalP"/>
    </source>
</evidence>
<keyword evidence="2" id="KW-0732">Signal</keyword>
<proteinExistence type="predicted"/>
<feature type="region of interest" description="Disordered" evidence="1">
    <location>
        <begin position="40"/>
        <end position="68"/>
    </location>
</feature>
<dbReference type="Proteomes" id="UP000199245">
    <property type="component" value="Unassembled WGS sequence"/>
</dbReference>